<reference evidence="1" key="1">
    <citation type="submission" date="2021-04" db="EMBL/GenBank/DDBJ databases">
        <title>The complete genome sequence of Caulobacter sp. S6.</title>
        <authorList>
            <person name="Tang Y."/>
            <person name="Ouyang W."/>
            <person name="Liu Q."/>
            <person name="Huang B."/>
            <person name="Guo Z."/>
            <person name="Lei P."/>
        </authorList>
    </citation>
    <scope>NUCLEOTIDE SEQUENCE</scope>
    <source>
        <strain evidence="1">S6</strain>
    </source>
</reference>
<name>A0A975G2R9_9CAUL</name>
<organism evidence="1 2">
    <name type="scientific">Phenylobacterium montanum</name>
    <dbReference type="NCBI Taxonomy" id="2823693"/>
    <lineage>
        <taxon>Bacteria</taxon>
        <taxon>Pseudomonadati</taxon>
        <taxon>Pseudomonadota</taxon>
        <taxon>Alphaproteobacteria</taxon>
        <taxon>Caulobacterales</taxon>
        <taxon>Caulobacteraceae</taxon>
        <taxon>Phenylobacterium</taxon>
    </lineage>
</organism>
<evidence type="ECO:0000313" key="1">
    <source>
        <dbReference type="EMBL" id="QUD89719.1"/>
    </source>
</evidence>
<dbReference type="Gene3D" id="2.60.120.620">
    <property type="entry name" value="q2cbj1_9rhob like domain"/>
    <property type="match status" value="1"/>
</dbReference>
<keyword evidence="2" id="KW-1185">Reference proteome</keyword>
<dbReference type="AlphaFoldDB" id="A0A975G2R9"/>
<protein>
    <recommendedName>
        <fullName evidence="3">Phytanoyl-CoA dioxygenase family protein</fullName>
    </recommendedName>
</protein>
<gene>
    <name evidence="1" type="ORF">KCG34_07565</name>
</gene>
<evidence type="ECO:0000313" key="2">
    <source>
        <dbReference type="Proteomes" id="UP000676409"/>
    </source>
</evidence>
<dbReference type="SUPFAM" id="SSF51197">
    <property type="entry name" value="Clavaminate synthase-like"/>
    <property type="match status" value="1"/>
</dbReference>
<proteinExistence type="predicted"/>
<sequence length="308" mass="33526">MAFGETQPATSAAVSDFTEHGRHILPAPVDAEAAAALLAEIRADRSFGQALFLDQASFEANPQYTGVNPRPGRNLLDRFADRLGFVEGSPMVTGALDALLGQGWEVLNRKIVCGVPQSAIPGWVKDKIGDDLVNNLGPYVRPEYRDVTYFYGIDFHQDLIDFKDRDADFVTLYCYLHPVTRADAPLYLLDGSHALGATVFPHDLRRDGEAWLYGDRAGQEVACAQRILTGETGFVAIWHACTLHGTQPDAADHERISLRYLIAKRPGTKAAIDDLNAALKGPARLASTRLDLAADGSPQIKGNTVNRA</sequence>
<dbReference type="Proteomes" id="UP000676409">
    <property type="component" value="Chromosome"/>
</dbReference>
<dbReference type="KEGG" id="caul:KCG34_07565"/>
<accession>A0A975G2R9</accession>
<dbReference type="RefSeq" id="WP_211939771.1">
    <property type="nucleotide sequence ID" value="NZ_CP073078.1"/>
</dbReference>
<evidence type="ECO:0008006" key="3">
    <source>
        <dbReference type="Google" id="ProtNLM"/>
    </source>
</evidence>
<dbReference type="EMBL" id="CP073078">
    <property type="protein sequence ID" value="QUD89719.1"/>
    <property type="molecule type" value="Genomic_DNA"/>
</dbReference>